<accession>A0A176Z4A1</accession>
<comment type="caution">
    <text evidence="1">The sequence shown here is derived from an EMBL/GenBank/DDBJ whole genome shotgun (WGS) entry which is preliminary data.</text>
</comment>
<dbReference type="SUPFAM" id="SSF55298">
    <property type="entry name" value="YjgF-like"/>
    <property type="match status" value="1"/>
</dbReference>
<protein>
    <recommendedName>
        <fullName evidence="3">Enamine deaminase RidA</fullName>
    </recommendedName>
</protein>
<organism evidence="1 2">
    <name type="scientific">Bradyrhizobium centrolobii</name>
    <dbReference type="NCBI Taxonomy" id="1505087"/>
    <lineage>
        <taxon>Bacteria</taxon>
        <taxon>Pseudomonadati</taxon>
        <taxon>Pseudomonadota</taxon>
        <taxon>Alphaproteobacteria</taxon>
        <taxon>Hyphomicrobiales</taxon>
        <taxon>Nitrobacteraceae</taxon>
        <taxon>Bradyrhizobium</taxon>
    </lineage>
</organism>
<dbReference type="STRING" id="1505087.AYJ54_40025"/>
<dbReference type="Gene3D" id="3.30.1330.40">
    <property type="entry name" value="RutC-like"/>
    <property type="match status" value="1"/>
</dbReference>
<reference evidence="1 2" key="1">
    <citation type="submission" date="2016-03" db="EMBL/GenBank/DDBJ databases">
        <title>Draft Genome Sequence of the Strain BR 10245 (Bradyrhizobium sp.) isolated from nodules of Centrolobium paraense.</title>
        <authorList>
            <person name="Simoes-Araujo J.L.Sr."/>
            <person name="Barauna A.C."/>
            <person name="Silva K."/>
            <person name="Zilli J.E."/>
        </authorList>
    </citation>
    <scope>NUCLEOTIDE SEQUENCE [LARGE SCALE GENOMIC DNA]</scope>
    <source>
        <strain evidence="1 2">BR 10245</strain>
    </source>
</reference>
<dbReference type="AlphaFoldDB" id="A0A176Z4A1"/>
<evidence type="ECO:0000313" key="2">
    <source>
        <dbReference type="Proteomes" id="UP000076959"/>
    </source>
</evidence>
<evidence type="ECO:0008006" key="3">
    <source>
        <dbReference type="Google" id="ProtNLM"/>
    </source>
</evidence>
<dbReference type="InterPro" id="IPR035959">
    <property type="entry name" value="RutC-like_sf"/>
</dbReference>
<gene>
    <name evidence="1" type="ORF">AYJ54_40025</name>
</gene>
<name>A0A176Z4A1_9BRAD</name>
<dbReference type="InterPro" id="IPR006175">
    <property type="entry name" value="YjgF/YER057c/UK114"/>
</dbReference>
<dbReference type="Proteomes" id="UP000076959">
    <property type="component" value="Unassembled WGS sequence"/>
</dbReference>
<dbReference type="OrthoDB" id="5520786at2"/>
<keyword evidence="2" id="KW-1185">Reference proteome</keyword>
<dbReference type="RefSeq" id="WP_063696505.1">
    <property type="nucleotide sequence ID" value="NZ_LUUB01000022.1"/>
</dbReference>
<dbReference type="EMBL" id="LUUB01000022">
    <property type="protein sequence ID" value="OAF15551.1"/>
    <property type="molecule type" value="Genomic_DNA"/>
</dbReference>
<evidence type="ECO:0000313" key="1">
    <source>
        <dbReference type="EMBL" id="OAF15551.1"/>
    </source>
</evidence>
<dbReference type="Pfam" id="PF01042">
    <property type="entry name" value="Ribonuc_L-PSP"/>
    <property type="match status" value="1"/>
</dbReference>
<proteinExistence type="predicted"/>
<sequence length="135" mass="15003">MPKEYINPPGVSKSWYFTRILSITAPSKLIYIAGQVPADENSRPVHVGDIRAQYIAVLDALTVQLKAVGATWDDVVFRRVYAIDVPAFVERCVRDENFPVPWTRERPSPSTLIGVTALANPHFLVELEIAAVIAD</sequence>